<evidence type="ECO:0000256" key="1">
    <source>
        <dbReference type="ARBA" id="ARBA00022801"/>
    </source>
</evidence>
<protein>
    <recommendedName>
        <fullName evidence="2">CN hydrolase domain-containing protein</fullName>
    </recommendedName>
</protein>
<feature type="domain" description="CN hydrolase" evidence="2">
    <location>
        <begin position="4"/>
        <end position="265"/>
    </location>
</feature>
<dbReference type="AlphaFoldDB" id="I2GWY1"/>
<dbReference type="InterPro" id="IPR045254">
    <property type="entry name" value="Nit1/2_C-N_Hydrolase"/>
</dbReference>
<dbReference type="GeneID" id="14493546"/>
<evidence type="ECO:0000313" key="3">
    <source>
        <dbReference type="EMBL" id="CCH58633.1"/>
    </source>
</evidence>
<dbReference type="InterPro" id="IPR036526">
    <property type="entry name" value="C-N_Hydrolase_sf"/>
</dbReference>
<dbReference type="KEGG" id="tbl:TBLA_0A08440"/>
<dbReference type="OMA" id="MQSKPYA"/>
<dbReference type="InterPro" id="IPR001110">
    <property type="entry name" value="UPF0012_CS"/>
</dbReference>
<evidence type="ECO:0000259" key="2">
    <source>
        <dbReference type="PROSITE" id="PS50263"/>
    </source>
</evidence>
<dbReference type="FunCoup" id="I2GWY1">
    <property type="interactions" value="681"/>
</dbReference>
<dbReference type="GO" id="GO:0043605">
    <property type="term" value="P:amide catabolic process"/>
    <property type="evidence" value="ECO:0007669"/>
    <property type="project" value="EnsemblFungi"/>
</dbReference>
<dbReference type="PANTHER" id="PTHR23088:SF30">
    <property type="entry name" value="OMEGA-AMIDASE NIT2"/>
    <property type="match status" value="1"/>
</dbReference>
<dbReference type="EMBL" id="HE806316">
    <property type="protein sequence ID" value="CCH58633.1"/>
    <property type="molecule type" value="Genomic_DNA"/>
</dbReference>
<accession>I2GWY1</accession>
<dbReference type="PROSITE" id="PS50263">
    <property type="entry name" value="CN_HYDROLASE"/>
    <property type="match status" value="1"/>
</dbReference>
<dbReference type="InParanoid" id="I2GWY1"/>
<name>I2GWY1_HENB6</name>
<dbReference type="STRING" id="1071380.I2GWY1"/>
<proteinExistence type="predicted"/>
<keyword evidence="1" id="KW-0378">Hydrolase</keyword>
<dbReference type="GO" id="GO:0006528">
    <property type="term" value="P:asparagine metabolic process"/>
    <property type="evidence" value="ECO:0007669"/>
    <property type="project" value="TreeGrafter"/>
</dbReference>
<dbReference type="PANTHER" id="PTHR23088">
    <property type="entry name" value="NITRILASE-RELATED"/>
    <property type="match status" value="1"/>
</dbReference>
<dbReference type="SUPFAM" id="SSF56317">
    <property type="entry name" value="Carbon-nitrogen hydrolase"/>
    <property type="match status" value="1"/>
</dbReference>
<dbReference type="InterPro" id="IPR003010">
    <property type="entry name" value="C-N_Hydrolase"/>
</dbReference>
<dbReference type="eggNOG" id="KOG0806">
    <property type="taxonomic scope" value="Eukaryota"/>
</dbReference>
<sequence length="296" mass="33357">MNKAKVALIQLLGSQANKNANLERAQVLIKQALLQQPDTKLVVLPECFNSPYDVLKFQEYSEVITPRNESVTTKFLSGIAQRYRITLIGGTIPEYDPQDGKLYNTCIVYDERGQLIGKHRKMHLFDINIPNGIEFQESKTLSFGNAITTVENSSSDCKILNKFGIGICYDMRFPELAMINSRRGAKLMVYPSAFNTVTGPLHWDILAKSRAIDNQIYIILCSPARDKSNPKNYQAYGHSIVVDPNGKVVSEAGEDEEIVFAELDVDLIEVVRQSIPITRQRRFDVYPDVSDLHGQK</sequence>
<dbReference type="Pfam" id="PF00795">
    <property type="entry name" value="CN_hydrolase"/>
    <property type="match status" value="1"/>
</dbReference>
<dbReference type="RefSeq" id="XP_004178152.1">
    <property type="nucleotide sequence ID" value="XM_004178104.1"/>
</dbReference>
<dbReference type="PROSITE" id="PS01227">
    <property type="entry name" value="UPF0012"/>
    <property type="match status" value="1"/>
</dbReference>
<dbReference type="CDD" id="cd07572">
    <property type="entry name" value="nit"/>
    <property type="match status" value="1"/>
</dbReference>
<dbReference type="GO" id="GO:0006541">
    <property type="term" value="P:glutamine metabolic process"/>
    <property type="evidence" value="ECO:0007669"/>
    <property type="project" value="TreeGrafter"/>
</dbReference>
<dbReference type="Proteomes" id="UP000002866">
    <property type="component" value="Chromosome 1"/>
</dbReference>
<dbReference type="GO" id="GO:0006107">
    <property type="term" value="P:oxaloacetate metabolic process"/>
    <property type="evidence" value="ECO:0007669"/>
    <property type="project" value="TreeGrafter"/>
</dbReference>
<dbReference type="Gene3D" id="3.60.110.10">
    <property type="entry name" value="Carbon-nitrogen hydrolase"/>
    <property type="match status" value="1"/>
</dbReference>
<gene>
    <name evidence="3" type="primary">TBLA0A08440</name>
    <name evidence="3" type="ORF">TBLA_0A08440</name>
</gene>
<dbReference type="GO" id="GO:0050152">
    <property type="term" value="F:omega-amidase activity"/>
    <property type="evidence" value="ECO:0007669"/>
    <property type="project" value="TreeGrafter"/>
</dbReference>
<dbReference type="OrthoDB" id="10250282at2759"/>
<evidence type="ECO:0000313" key="4">
    <source>
        <dbReference type="Proteomes" id="UP000002866"/>
    </source>
</evidence>
<organism evidence="3 4">
    <name type="scientific">Henningerozyma blattae (strain ATCC 34711 / CBS 6284 / DSM 70876 / NBRC 10599 / NRRL Y-10934 / UCD 77-7)</name>
    <name type="common">Yeast</name>
    <name type="synonym">Tetrapisispora blattae</name>
    <dbReference type="NCBI Taxonomy" id="1071380"/>
    <lineage>
        <taxon>Eukaryota</taxon>
        <taxon>Fungi</taxon>
        <taxon>Dikarya</taxon>
        <taxon>Ascomycota</taxon>
        <taxon>Saccharomycotina</taxon>
        <taxon>Saccharomycetes</taxon>
        <taxon>Saccharomycetales</taxon>
        <taxon>Saccharomycetaceae</taxon>
        <taxon>Henningerozyma</taxon>
    </lineage>
</organism>
<dbReference type="GO" id="GO:0005739">
    <property type="term" value="C:mitochondrion"/>
    <property type="evidence" value="ECO:0007669"/>
    <property type="project" value="TreeGrafter"/>
</dbReference>
<dbReference type="HOGENOM" id="CLU_030130_1_0_1"/>
<reference evidence="3 4" key="1">
    <citation type="journal article" date="2011" name="Proc. Natl. Acad. Sci. U.S.A.">
        <title>Evolutionary erosion of yeast sex chromosomes by mating-type switching accidents.</title>
        <authorList>
            <person name="Gordon J.L."/>
            <person name="Armisen D."/>
            <person name="Proux-Wera E."/>
            <person name="Oheigeartaigh S.S."/>
            <person name="Byrne K.P."/>
            <person name="Wolfe K.H."/>
        </authorList>
    </citation>
    <scope>NUCLEOTIDE SEQUENCE [LARGE SCALE GENOMIC DNA]</scope>
    <source>
        <strain evidence="4">ATCC 34711 / CBS 6284 / DSM 70876 / NBRC 10599 / NRRL Y-10934 / UCD 77-7</strain>
    </source>
</reference>
<keyword evidence="4" id="KW-1185">Reference proteome</keyword>